<dbReference type="EMBL" id="NCVQ01000001">
    <property type="protein sequence ID" value="PWZ58444.1"/>
    <property type="molecule type" value="Genomic_DNA"/>
</dbReference>
<accession>A0A317YKQ2</accession>
<evidence type="ECO:0000256" key="1">
    <source>
        <dbReference type="SAM" id="Phobius"/>
    </source>
</evidence>
<dbReference type="Proteomes" id="UP000251960">
    <property type="component" value="Chromosome 1"/>
</dbReference>
<reference evidence="2" key="1">
    <citation type="journal article" date="2018" name="Nat. Genet.">
        <title>Extensive intraspecific gene order and gene structural variations between Mo17 and other maize genomes.</title>
        <authorList>
            <person name="Sun S."/>
            <person name="Zhou Y."/>
            <person name="Chen J."/>
            <person name="Shi J."/>
            <person name="Zhao H."/>
            <person name="Zhao H."/>
            <person name="Song W."/>
            <person name="Zhang M."/>
            <person name="Cui Y."/>
            <person name="Dong X."/>
            <person name="Liu H."/>
            <person name="Ma X."/>
            <person name="Jiao Y."/>
            <person name="Wang B."/>
            <person name="Wei X."/>
            <person name="Stein J.C."/>
            <person name="Glaubitz J.C."/>
            <person name="Lu F."/>
            <person name="Yu G."/>
            <person name="Liang C."/>
            <person name="Fengler K."/>
            <person name="Li B."/>
            <person name="Rafalski A."/>
            <person name="Schnable P.S."/>
            <person name="Ware D.H."/>
            <person name="Buckler E.S."/>
            <person name="Lai J."/>
        </authorList>
    </citation>
    <scope>NUCLEOTIDE SEQUENCE [LARGE SCALE GENOMIC DNA]</scope>
    <source>
        <tissue evidence="2">Seedling</tissue>
    </source>
</reference>
<dbReference type="AlphaFoldDB" id="A0A317YKQ2"/>
<comment type="caution">
    <text evidence="2">The sequence shown here is derived from an EMBL/GenBank/DDBJ whole genome shotgun (WGS) entry which is preliminary data.</text>
</comment>
<feature type="transmembrane region" description="Helical" evidence="1">
    <location>
        <begin position="20"/>
        <end position="39"/>
    </location>
</feature>
<keyword evidence="1" id="KW-0812">Transmembrane</keyword>
<sequence length="104" mass="11951">MTARRATLLGYLEKVFDLPLLSLSGACFGRLIFLLENLFKASNHHLVELFFYLGPLCSFGVLEVWSELYGNKLRLLKCKYFFISFHSPPLWSSIPFFILGSRIA</sequence>
<protein>
    <submittedName>
        <fullName evidence="2">Uncharacterized protein</fullName>
    </submittedName>
</protein>
<name>A0A317YKQ2_MAIZE</name>
<organism evidence="2">
    <name type="scientific">Zea mays</name>
    <name type="common">Maize</name>
    <dbReference type="NCBI Taxonomy" id="4577"/>
    <lineage>
        <taxon>Eukaryota</taxon>
        <taxon>Viridiplantae</taxon>
        <taxon>Streptophyta</taxon>
        <taxon>Embryophyta</taxon>
        <taxon>Tracheophyta</taxon>
        <taxon>Spermatophyta</taxon>
        <taxon>Magnoliopsida</taxon>
        <taxon>Liliopsida</taxon>
        <taxon>Poales</taxon>
        <taxon>Poaceae</taxon>
        <taxon>PACMAD clade</taxon>
        <taxon>Panicoideae</taxon>
        <taxon>Andropogonodae</taxon>
        <taxon>Andropogoneae</taxon>
        <taxon>Tripsacinae</taxon>
        <taxon>Zea</taxon>
    </lineage>
</organism>
<keyword evidence="1" id="KW-1133">Transmembrane helix</keyword>
<gene>
    <name evidence="2" type="ORF">Zm00014a_040834</name>
</gene>
<feature type="transmembrane region" description="Helical" evidence="1">
    <location>
        <begin position="80"/>
        <end position="99"/>
    </location>
</feature>
<evidence type="ECO:0000313" key="2">
    <source>
        <dbReference type="EMBL" id="PWZ58444.1"/>
    </source>
</evidence>
<feature type="transmembrane region" description="Helical" evidence="1">
    <location>
        <begin position="46"/>
        <end position="65"/>
    </location>
</feature>
<keyword evidence="1" id="KW-0472">Membrane</keyword>
<proteinExistence type="predicted"/>